<proteinExistence type="predicted"/>
<feature type="chain" id="PRO_5041260372" evidence="2">
    <location>
        <begin position="26"/>
        <end position="324"/>
    </location>
</feature>
<dbReference type="AlphaFoldDB" id="A0AA41Q4R6"/>
<keyword evidence="5" id="KW-1185">Reference proteome</keyword>
<evidence type="ECO:0000313" key="4">
    <source>
        <dbReference type="EMBL" id="MCF2531529.1"/>
    </source>
</evidence>
<dbReference type="PROSITE" id="PS51257">
    <property type="entry name" value="PROKAR_LIPOPROTEIN"/>
    <property type="match status" value="1"/>
</dbReference>
<feature type="signal peptide" evidence="2">
    <location>
        <begin position="1"/>
        <end position="25"/>
    </location>
</feature>
<feature type="domain" description="Solute-binding protein family 3/N-terminal" evidence="3">
    <location>
        <begin position="74"/>
        <end position="311"/>
    </location>
</feature>
<dbReference type="CDD" id="cd01004">
    <property type="entry name" value="PBP2_MidA_like"/>
    <property type="match status" value="1"/>
</dbReference>
<dbReference type="Pfam" id="PF00497">
    <property type="entry name" value="SBP_bac_3"/>
    <property type="match status" value="1"/>
</dbReference>
<gene>
    <name evidence="4" type="ORF">LZ495_30540</name>
</gene>
<evidence type="ECO:0000259" key="3">
    <source>
        <dbReference type="SMART" id="SM00062"/>
    </source>
</evidence>
<dbReference type="PANTHER" id="PTHR35936">
    <property type="entry name" value="MEMBRANE-BOUND LYTIC MUREIN TRANSGLYCOSYLASE F"/>
    <property type="match status" value="1"/>
</dbReference>
<dbReference type="Proteomes" id="UP001165378">
    <property type="component" value="Unassembled WGS sequence"/>
</dbReference>
<evidence type="ECO:0000313" key="5">
    <source>
        <dbReference type="Proteomes" id="UP001165378"/>
    </source>
</evidence>
<organism evidence="4 5">
    <name type="scientific">Yinghuangia soli</name>
    <dbReference type="NCBI Taxonomy" id="2908204"/>
    <lineage>
        <taxon>Bacteria</taxon>
        <taxon>Bacillati</taxon>
        <taxon>Actinomycetota</taxon>
        <taxon>Actinomycetes</taxon>
        <taxon>Kitasatosporales</taxon>
        <taxon>Streptomycetaceae</taxon>
        <taxon>Yinghuangia</taxon>
    </lineage>
</organism>
<dbReference type="SUPFAM" id="SSF53850">
    <property type="entry name" value="Periplasmic binding protein-like II"/>
    <property type="match status" value="1"/>
</dbReference>
<dbReference type="RefSeq" id="WP_235056176.1">
    <property type="nucleotide sequence ID" value="NZ_JAKFHA010000024.1"/>
</dbReference>
<dbReference type="PANTHER" id="PTHR35936:SF17">
    <property type="entry name" value="ARGININE-BINDING EXTRACELLULAR PROTEIN ARTP"/>
    <property type="match status" value="1"/>
</dbReference>
<dbReference type="Gene3D" id="3.40.190.10">
    <property type="entry name" value="Periplasmic binding protein-like II"/>
    <property type="match status" value="2"/>
</dbReference>
<protein>
    <submittedName>
        <fullName evidence="4">ABC transporter substrate-binding protein</fullName>
    </submittedName>
</protein>
<evidence type="ECO:0000256" key="1">
    <source>
        <dbReference type="ARBA" id="ARBA00022729"/>
    </source>
</evidence>
<evidence type="ECO:0000256" key="2">
    <source>
        <dbReference type="SAM" id="SignalP"/>
    </source>
</evidence>
<accession>A0AA41Q4R6</accession>
<keyword evidence="1 2" id="KW-0732">Signal</keyword>
<dbReference type="EMBL" id="JAKFHA010000024">
    <property type="protein sequence ID" value="MCF2531529.1"/>
    <property type="molecule type" value="Genomic_DNA"/>
</dbReference>
<dbReference type="SMART" id="SM00062">
    <property type="entry name" value="PBPb"/>
    <property type="match status" value="1"/>
</dbReference>
<name>A0AA41Q4R6_9ACTN</name>
<sequence length="324" mass="33417">MHTIRSTRMGAAVLVAATLAALLTACGEDSKDAKPGADAAKPSTAGTVQVAGVDIAQDPALHGLLPEGIRKSGTVKVATDVPYAPFEMFVAEGKTELTGLDYDLGQALAAKLGVKFVFTPQKFDGIVPAIQAGKYDVAMSAMTDTKERQQVLDFVDYTVSGSGIMVAKGNPEKITGLDSLCGKKVGVQAATHQVKVLEKHQDKCKAAGLGSIDIQSFPKDSDAQLALRAGRVVADVLTKPAAGWTARSADGGNTFEVVDDPAAPGGYEATPNGIGVAKNQPQLTDAIHKALQALIADGTLTKICDKYGVASIAVKEATKNAAVS</sequence>
<reference evidence="4" key="1">
    <citation type="submission" date="2022-01" db="EMBL/GenBank/DDBJ databases">
        <title>Genome-Based Taxonomic Classification of the Phylum Actinobacteria.</title>
        <authorList>
            <person name="Gao Y."/>
        </authorList>
    </citation>
    <scope>NUCLEOTIDE SEQUENCE</scope>
    <source>
        <strain evidence="4">KLBMP 8922</strain>
    </source>
</reference>
<dbReference type="InterPro" id="IPR001638">
    <property type="entry name" value="Solute-binding_3/MltF_N"/>
</dbReference>
<comment type="caution">
    <text evidence="4">The sequence shown here is derived from an EMBL/GenBank/DDBJ whole genome shotgun (WGS) entry which is preliminary data.</text>
</comment>